<feature type="transmembrane region" description="Helical" evidence="1">
    <location>
        <begin position="6"/>
        <end position="26"/>
    </location>
</feature>
<evidence type="ECO:0000313" key="2">
    <source>
        <dbReference type="EMBL" id="HJF08204.1"/>
    </source>
</evidence>
<dbReference type="Proteomes" id="UP000718012">
    <property type="component" value="Unassembled WGS sequence"/>
</dbReference>
<name>A0A921FG87_9BACT</name>
<feature type="non-terminal residue" evidence="2">
    <location>
        <position position="216"/>
    </location>
</feature>
<keyword evidence="1" id="KW-1133">Transmembrane helix</keyword>
<evidence type="ECO:0000313" key="3">
    <source>
        <dbReference type="Proteomes" id="UP000718012"/>
    </source>
</evidence>
<keyword evidence="1" id="KW-0812">Transmembrane</keyword>
<feature type="transmembrane region" description="Helical" evidence="1">
    <location>
        <begin position="105"/>
        <end position="125"/>
    </location>
</feature>
<organism evidence="2 3">
    <name type="scientific">Phocaeicola coprocola</name>
    <dbReference type="NCBI Taxonomy" id="310298"/>
    <lineage>
        <taxon>Bacteria</taxon>
        <taxon>Pseudomonadati</taxon>
        <taxon>Bacteroidota</taxon>
        <taxon>Bacteroidia</taxon>
        <taxon>Bacteroidales</taxon>
        <taxon>Bacteroidaceae</taxon>
        <taxon>Phocaeicola</taxon>
    </lineage>
</organism>
<gene>
    <name evidence="2" type="ORF">K8U81_08455</name>
</gene>
<protein>
    <submittedName>
        <fullName evidence="2">AraC family transcriptional regulator</fullName>
    </submittedName>
</protein>
<proteinExistence type="predicted"/>
<dbReference type="AlphaFoldDB" id="A0A921FG87"/>
<feature type="transmembrane region" description="Helical" evidence="1">
    <location>
        <begin position="47"/>
        <end position="66"/>
    </location>
</feature>
<feature type="transmembrane region" description="Helical" evidence="1">
    <location>
        <begin position="131"/>
        <end position="151"/>
    </location>
</feature>
<sequence length="216" mass="25237">MNHLLYEYSLCTALALMLFFGFYFILAQTPDKSIFNNYLRSRRTMGAALLVLSANYAVHLFCGIRFTNHNAAILMNLSTYFLCYWLFSSALTSLLDRFYITRRRLIQHITLWCLFTILSGCVLFYLPCGIIQNSALLCMATWLFAYGIRLARRLILAYRHAVRFFDDTHSDDIGAYIRWLSIFTYWAVIFGVGCGLLTFLPDRYIFIWILSSIPFY</sequence>
<accession>A0A921FG87</accession>
<feature type="transmembrane region" description="Helical" evidence="1">
    <location>
        <begin position="179"/>
        <end position="200"/>
    </location>
</feature>
<comment type="caution">
    <text evidence="2">The sequence shown here is derived from an EMBL/GenBank/DDBJ whole genome shotgun (WGS) entry which is preliminary data.</text>
</comment>
<reference evidence="2" key="1">
    <citation type="journal article" date="2021" name="PeerJ">
        <title>Extensive microbial diversity within the chicken gut microbiome revealed by metagenomics and culture.</title>
        <authorList>
            <person name="Gilroy R."/>
            <person name="Ravi A."/>
            <person name="Getino M."/>
            <person name="Pursley I."/>
            <person name="Horton D.L."/>
            <person name="Alikhan N.F."/>
            <person name="Baker D."/>
            <person name="Gharbi K."/>
            <person name="Hall N."/>
            <person name="Watson M."/>
            <person name="Adriaenssens E.M."/>
            <person name="Foster-Nyarko E."/>
            <person name="Jarju S."/>
            <person name="Secka A."/>
            <person name="Antonio M."/>
            <person name="Oren A."/>
            <person name="Chaudhuri R.R."/>
            <person name="La Ragione R."/>
            <person name="Hildebrand F."/>
            <person name="Pallen M.J."/>
        </authorList>
    </citation>
    <scope>NUCLEOTIDE SEQUENCE</scope>
    <source>
        <strain evidence="2">CHK165-8395</strain>
    </source>
</reference>
<feature type="transmembrane region" description="Helical" evidence="1">
    <location>
        <begin position="72"/>
        <end position="93"/>
    </location>
</feature>
<keyword evidence="1" id="KW-0472">Membrane</keyword>
<reference evidence="2" key="2">
    <citation type="submission" date="2021-09" db="EMBL/GenBank/DDBJ databases">
        <authorList>
            <person name="Gilroy R."/>
        </authorList>
    </citation>
    <scope>NUCLEOTIDE SEQUENCE</scope>
    <source>
        <strain evidence="2">CHK165-8395</strain>
    </source>
</reference>
<evidence type="ECO:0000256" key="1">
    <source>
        <dbReference type="SAM" id="Phobius"/>
    </source>
</evidence>
<dbReference type="EMBL" id="DYXD01000187">
    <property type="protein sequence ID" value="HJF08204.1"/>
    <property type="molecule type" value="Genomic_DNA"/>
</dbReference>